<dbReference type="Gene3D" id="1.25.40.10">
    <property type="entry name" value="Tetratricopeptide repeat domain"/>
    <property type="match status" value="1"/>
</dbReference>
<evidence type="ECO:0000256" key="1">
    <source>
        <dbReference type="PROSITE-ProRule" id="PRU00339"/>
    </source>
</evidence>
<dbReference type="EMBL" id="VXIV02002690">
    <property type="protein sequence ID" value="KAF6023607.1"/>
    <property type="molecule type" value="Genomic_DNA"/>
</dbReference>
<sequence>MGLGSSSIGEYAQSFQYHQLALKMMNASFGEETGHPEKAKVYTKMAIMYIRMGDYTKALEQLFYSVDMISKAFEKPVPLTWLLATIDILGLHTDILDSLKKRNTTSICL</sequence>
<dbReference type="PROSITE" id="PS50005">
    <property type="entry name" value="TPR"/>
    <property type="match status" value="1"/>
</dbReference>
<keyword evidence="1" id="KW-0802">TPR repeat</keyword>
<name>A0A7J7JC66_BUGNE</name>
<organism evidence="2 3">
    <name type="scientific">Bugula neritina</name>
    <name type="common">Brown bryozoan</name>
    <name type="synonym">Sertularia neritina</name>
    <dbReference type="NCBI Taxonomy" id="10212"/>
    <lineage>
        <taxon>Eukaryota</taxon>
        <taxon>Metazoa</taxon>
        <taxon>Spiralia</taxon>
        <taxon>Lophotrochozoa</taxon>
        <taxon>Bryozoa</taxon>
        <taxon>Gymnolaemata</taxon>
        <taxon>Cheilostomatida</taxon>
        <taxon>Flustrina</taxon>
        <taxon>Buguloidea</taxon>
        <taxon>Bugulidae</taxon>
        <taxon>Bugula</taxon>
    </lineage>
</organism>
<keyword evidence="3" id="KW-1185">Reference proteome</keyword>
<dbReference type="AlphaFoldDB" id="A0A7J7JC66"/>
<protein>
    <submittedName>
        <fullName evidence="2">Uncharacterized protein</fullName>
    </submittedName>
</protein>
<dbReference type="Proteomes" id="UP000593567">
    <property type="component" value="Unassembled WGS sequence"/>
</dbReference>
<accession>A0A7J7JC66</accession>
<gene>
    <name evidence="2" type="ORF">EB796_018091</name>
</gene>
<evidence type="ECO:0000313" key="3">
    <source>
        <dbReference type="Proteomes" id="UP000593567"/>
    </source>
</evidence>
<dbReference type="InterPro" id="IPR019734">
    <property type="entry name" value="TPR_rpt"/>
</dbReference>
<dbReference type="SUPFAM" id="SSF48452">
    <property type="entry name" value="TPR-like"/>
    <property type="match status" value="1"/>
</dbReference>
<dbReference type="InterPro" id="IPR011990">
    <property type="entry name" value="TPR-like_helical_dom_sf"/>
</dbReference>
<evidence type="ECO:0000313" key="2">
    <source>
        <dbReference type="EMBL" id="KAF6023607.1"/>
    </source>
</evidence>
<proteinExistence type="predicted"/>
<feature type="repeat" description="TPR" evidence="1">
    <location>
        <begin position="39"/>
        <end position="72"/>
    </location>
</feature>
<comment type="caution">
    <text evidence="2">The sequence shown here is derived from an EMBL/GenBank/DDBJ whole genome shotgun (WGS) entry which is preliminary data.</text>
</comment>
<reference evidence="2" key="1">
    <citation type="submission" date="2020-06" db="EMBL/GenBank/DDBJ databases">
        <title>Draft genome of Bugula neritina, a colonial animal packing powerful symbionts and potential medicines.</title>
        <authorList>
            <person name="Rayko M."/>
        </authorList>
    </citation>
    <scope>NUCLEOTIDE SEQUENCE [LARGE SCALE GENOMIC DNA]</scope>
    <source>
        <strain evidence="2">Kwan_BN1</strain>
    </source>
</reference>